<dbReference type="InterPro" id="IPR012296">
    <property type="entry name" value="Nuclease_put_TT1808"/>
</dbReference>
<feature type="domain" description="Putative restriction endonuclease" evidence="1">
    <location>
        <begin position="13"/>
        <end position="136"/>
    </location>
</feature>
<sequence>MGLATEPVLQPRELSQYEIERKKPMPTLIHGAIQFNIGFELKLKYPNQYRIASEVTLDTKPDGSTPDLVLYPMSELDYKNDPSRRTDAPLLTIEIQSPSQSTKDMVSKLEPYFYFGVKSCWIVVPDLQAILVYDNPFHYTFFHNIEMLKDTNLNIEISLAEVFK</sequence>
<evidence type="ECO:0000313" key="2">
    <source>
        <dbReference type="EMBL" id="RDB05320.1"/>
    </source>
</evidence>
<reference evidence="2 3" key="1">
    <citation type="submission" date="2018-07" db="EMBL/GenBank/DDBJ databases">
        <title>Genome analysis of Runella aurantiaca.</title>
        <authorList>
            <person name="Yang X."/>
        </authorList>
    </citation>
    <scope>NUCLEOTIDE SEQUENCE [LARGE SCALE GENOMIC DNA]</scope>
    <source>
        <strain evidence="2 3">YX9</strain>
    </source>
</reference>
<dbReference type="AlphaFoldDB" id="A0A369I8V7"/>
<comment type="caution">
    <text evidence="2">The sequence shown here is derived from an EMBL/GenBank/DDBJ whole genome shotgun (WGS) entry which is preliminary data.</text>
</comment>
<accession>A0A369I8V7</accession>
<organism evidence="2 3">
    <name type="scientific">Runella aurantiaca</name>
    <dbReference type="NCBI Taxonomy" id="2282308"/>
    <lineage>
        <taxon>Bacteria</taxon>
        <taxon>Pseudomonadati</taxon>
        <taxon>Bacteroidota</taxon>
        <taxon>Cytophagia</taxon>
        <taxon>Cytophagales</taxon>
        <taxon>Spirosomataceae</taxon>
        <taxon>Runella</taxon>
    </lineage>
</organism>
<dbReference type="Pfam" id="PF05685">
    <property type="entry name" value="Uma2"/>
    <property type="match status" value="1"/>
</dbReference>
<dbReference type="RefSeq" id="WP_114461702.1">
    <property type="nucleotide sequence ID" value="NZ_QPIW01000010.1"/>
</dbReference>
<evidence type="ECO:0000259" key="1">
    <source>
        <dbReference type="Pfam" id="PF05685"/>
    </source>
</evidence>
<gene>
    <name evidence="2" type="ORF">DVG78_14060</name>
</gene>
<dbReference type="EMBL" id="QPIW01000010">
    <property type="protein sequence ID" value="RDB05320.1"/>
    <property type="molecule type" value="Genomic_DNA"/>
</dbReference>
<proteinExistence type="predicted"/>
<protein>
    <submittedName>
        <fullName evidence="2">Uma2 family endonuclease</fullName>
    </submittedName>
</protein>
<dbReference type="SUPFAM" id="SSF52980">
    <property type="entry name" value="Restriction endonuclease-like"/>
    <property type="match status" value="1"/>
</dbReference>
<dbReference type="Proteomes" id="UP000253141">
    <property type="component" value="Unassembled WGS sequence"/>
</dbReference>
<evidence type="ECO:0000313" key="3">
    <source>
        <dbReference type="Proteomes" id="UP000253141"/>
    </source>
</evidence>
<dbReference type="InterPro" id="IPR011335">
    <property type="entry name" value="Restrct_endonuc-II-like"/>
</dbReference>
<dbReference type="InterPro" id="IPR008538">
    <property type="entry name" value="Uma2"/>
</dbReference>
<dbReference type="CDD" id="cd06260">
    <property type="entry name" value="DUF820-like"/>
    <property type="match status" value="1"/>
</dbReference>
<name>A0A369I8V7_9BACT</name>
<keyword evidence="3" id="KW-1185">Reference proteome</keyword>
<keyword evidence="2" id="KW-0378">Hydrolase</keyword>
<dbReference type="GO" id="GO:0004519">
    <property type="term" value="F:endonuclease activity"/>
    <property type="evidence" value="ECO:0007669"/>
    <property type="project" value="UniProtKB-KW"/>
</dbReference>
<keyword evidence="2" id="KW-0255">Endonuclease</keyword>
<dbReference type="Gene3D" id="3.90.1570.10">
    <property type="entry name" value="tt1808, chain A"/>
    <property type="match status" value="1"/>
</dbReference>
<dbReference type="OrthoDB" id="952185at2"/>
<keyword evidence="2" id="KW-0540">Nuclease</keyword>